<dbReference type="InterPro" id="IPR003489">
    <property type="entry name" value="RHF/RaiA"/>
</dbReference>
<reference evidence="2 3" key="1">
    <citation type="submission" date="2020-08" db="EMBL/GenBank/DDBJ databases">
        <title>Bridging the membrane lipid divide: bacteria of the FCB group superphylum have the potential to synthesize archaeal ether lipids.</title>
        <authorList>
            <person name="Villanueva L."/>
            <person name="Von Meijenfeldt F.A.B."/>
            <person name="Westbye A.B."/>
            <person name="Yadav S."/>
            <person name="Hopmans E.C."/>
            <person name="Dutilh B.E."/>
            <person name="Sinninghe Damste J.S."/>
        </authorList>
    </citation>
    <scope>NUCLEOTIDE SEQUENCE [LARGE SCALE GENOMIC DNA]</scope>
    <source>
        <strain evidence="2">NIOZ-UU47</strain>
    </source>
</reference>
<accession>A0A8J6TD85</accession>
<dbReference type="Gene3D" id="3.30.160.100">
    <property type="entry name" value="Ribosome hibernation promotion factor-like"/>
    <property type="match status" value="1"/>
</dbReference>
<dbReference type="GO" id="GO:0005829">
    <property type="term" value="C:cytosol"/>
    <property type="evidence" value="ECO:0007669"/>
    <property type="project" value="UniProtKB-ARBA"/>
</dbReference>
<dbReference type="SUPFAM" id="SSF69754">
    <property type="entry name" value="Ribosome binding protein Y (YfiA homologue)"/>
    <property type="match status" value="1"/>
</dbReference>
<name>A0A8J6TD85_9BACT</name>
<dbReference type="PROSITE" id="PS51857">
    <property type="entry name" value="CSD_2"/>
    <property type="match status" value="1"/>
</dbReference>
<evidence type="ECO:0000313" key="2">
    <source>
        <dbReference type="EMBL" id="MBC8318964.1"/>
    </source>
</evidence>
<dbReference type="SMART" id="SM00357">
    <property type="entry name" value="CSP"/>
    <property type="match status" value="1"/>
</dbReference>
<proteinExistence type="predicted"/>
<sequence>MELKVEGRNLDLRKSWQEKIEEEKERLGRHHPGLVFNLRVTIEEVSHQKQGGYKVGIVAAVPNDTVVVKRKGESVRPLLVDAFDKLGYQLKELQRKRRQTAKVPEGAAEVLDHVGVIKTLSPYESYGFITSVAGQEIYFHENALKDVVMDDLSEGDKVSFGVTDGDKGPQATWVRSA</sequence>
<dbReference type="PRINTS" id="PR00050">
    <property type="entry name" value="COLDSHOCK"/>
</dbReference>
<dbReference type="SUPFAM" id="SSF50249">
    <property type="entry name" value="Nucleic acid-binding proteins"/>
    <property type="match status" value="1"/>
</dbReference>
<dbReference type="AlphaFoldDB" id="A0A8J6TD85"/>
<dbReference type="Gene3D" id="2.40.50.140">
    <property type="entry name" value="Nucleic acid-binding proteins"/>
    <property type="match status" value="1"/>
</dbReference>
<protein>
    <submittedName>
        <fullName evidence="2">HPF/RaiA family ribosome-associated protein</fullName>
    </submittedName>
</protein>
<feature type="domain" description="CSD" evidence="1">
    <location>
        <begin position="112"/>
        <end position="176"/>
    </location>
</feature>
<dbReference type="InterPro" id="IPR036567">
    <property type="entry name" value="RHF-like"/>
</dbReference>
<evidence type="ECO:0000259" key="1">
    <source>
        <dbReference type="PROSITE" id="PS51857"/>
    </source>
</evidence>
<dbReference type="GO" id="GO:0003676">
    <property type="term" value="F:nucleic acid binding"/>
    <property type="evidence" value="ECO:0007669"/>
    <property type="project" value="InterPro"/>
</dbReference>
<dbReference type="InterPro" id="IPR011129">
    <property type="entry name" value="CSD"/>
</dbReference>
<dbReference type="Pfam" id="PF00313">
    <property type="entry name" value="CSD"/>
    <property type="match status" value="1"/>
</dbReference>
<comment type="caution">
    <text evidence="2">The sequence shown here is derived from an EMBL/GenBank/DDBJ whole genome shotgun (WGS) entry which is preliminary data.</text>
</comment>
<evidence type="ECO:0000313" key="3">
    <source>
        <dbReference type="Proteomes" id="UP000614424"/>
    </source>
</evidence>
<dbReference type="InterPro" id="IPR002059">
    <property type="entry name" value="CSP_DNA-bd"/>
</dbReference>
<dbReference type="EMBL" id="JACNJZ010000205">
    <property type="protein sequence ID" value="MBC8318964.1"/>
    <property type="molecule type" value="Genomic_DNA"/>
</dbReference>
<organism evidence="2 3">
    <name type="scientific">Candidatus Desulfobia pelagia</name>
    <dbReference type="NCBI Taxonomy" id="2841692"/>
    <lineage>
        <taxon>Bacteria</taxon>
        <taxon>Pseudomonadati</taxon>
        <taxon>Thermodesulfobacteriota</taxon>
        <taxon>Desulfobulbia</taxon>
        <taxon>Desulfobulbales</taxon>
        <taxon>Desulfobulbaceae</taxon>
        <taxon>Candidatus Desulfobia</taxon>
    </lineage>
</organism>
<dbReference type="Proteomes" id="UP000614424">
    <property type="component" value="Unassembled WGS sequence"/>
</dbReference>
<dbReference type="InterPro" id="IPR012340">
    <property type="entry name" value="NA-bd_OB-fold"/>
</dbReference>
<dbReference type="Pfam" id="PF02482">
    <property type="entry name" value="Ribosomal_S30AE"/>
    <property type="match status" value="1"/>
</dbReference>
<gene>
    <name evidence="2" type="ORF">H8E41_13775</name>
</gene>